<keyword evidence="1" id="KW-0472">Membrane</keyword>
<name>A0ABP7UR14_9ACTN</name>
<feature type="transmembrane region" description="Helical" evidence="1">
    <location>
        <begin position="275"/>
        <end position="298"/>
    </location>
</feature>
<keyword evidence="1" id="KW-0812">Transmembrane</keyword>
<dbReference type="RefSeq" id="WP_345010541.1">
    <property type="nucleotide sequence ID" value="NZ_BAAAZY010000007.1"/>
</dbReference>
<sequence length="349" mass="37916">MSARQRNNLASWRELPLTVIARLRTQIAKEKRRAVSDDDGRRQAVLDGVEGHLKEAEEACLKISRFRPRSGTLERTWSNIRAAETDLLSLASDDDVRAKTPEVLAVVRRNLPEDNPQRQAVEEIAEEVETGAEPLTDQDRGTLVRSLTLAYATLDGSYRRVRVMADLVWIVTGAATVGLVVLALWGSLDKHSLDMCFSPQPPGNRVVCPSGEYEVEGTPPSIEMPAVTEIITSSYADRMDVLTVECAGLIGAALTVVTAVHRIHANHSTIYQFRLPLAVAVLKFPVGALSAVAGILLIKGAFVPGLSNLDSSAQIIGWSIVFGAAQHLVTHIVDQRAEEALSGVRKPPP</sequence>
<organism evidence="2 3">
    <name type="scientific">Streptomyces shaanxiensis</name>
    <dbReference type="NCBI Taxonomy" id="653357"/>
    <lineage>
        <taxon>Bacteria</taxon>
        <taxon>Bacillati</taxon>
        <taxon>Actinomycetota</taxon>
        <taxon>Actinomycetes</taxon>
        <taxon>Kitasatosporales</taxon>
        <taxon>Streptomycetaceae</taxon>
        <taxon>Streptomyces</taxon>
    </lineage>
</organism>
<feature type="transmembrane region" description="Helical" evidence="1">
    <location>
        <begin position="242"/>
        <end position="263"/>
    </location>
</feature>
<feature type="transmembrane region" description="Helical" evidence="1">
    <location>
        <begin position="167"/>
        <end position="188"/>
    </location>
</feature>
<dbReference type="EMBL" id="BAAAZY010000007">
    <property type="protein sequence ID" value="GAA4048641.1"/>
    <property type="molecule type" value="Genomic_DNA"/>
</dbReference>
<evidence type="ECO:0000313" key="2">
    <source>
        <dbReference type="EMBL" id="GAA4048641.1"/>
    </source>
</evidence>
<evidence type="ECO:0000313" key="3">
    <source>
        <dbReference type="Proteomes" id="UP001499984"/>
    </source>
</evidence>
<dbReference type="Proteomes" id="UP001499984">
    <property type="component" value="Unassembled WGS sequence"/>
</dbReference>
<proteinExistence type="predicted"/>
<comment type="caution">
    <text evidence="2">The sequence shown here is derived from an EMBL/GenBank/DDBJ whole genome shotgun (WGS) entry which is preliminary data.</text>
</comment>
<accession>A0ABP7UR14</accession>
<keyword evidence="3" id="KW-1185">Reference proteome</keyword>
<protein>
    <submittedName>
        <fullName evidence="2">Uncharacterized protein</fullName>
    </submittedName>
</protein>
<evidence type="ECO:0000256" key="1">
    <source>
        <dbReference type="SAM" id="Phobius"/>
    </source>
</evidence>
<gene>
    <name evidence="2" type="ORF">GCM10022233_18530</name>
</gene>
<keyword evidence="1" id="KW-1133">Transmembrane helix</keyword>
<reference evidence="3" key="1">
    <citation type="journal article" date="2019" name="Int. J. Syst. Evol. Microbiol.">
        <title>The Global Catalogue of Microorganisms (GCM) 10K type strain sequencing project: providing services to taxonomists for standard genome sequencing and annotation.</title>
        <authorList>
            <consortium name="The Broad Institute Genomics Platform"/>
            <consortium name="The Broad Institute Genome Sequencing Center for Infectious Disease"/>
            <person name="Wu L."/>
            <person name="Ma J."/>
        </authorList>
    </citation>
    <scope>NUCLEOTIDE SEQUENCE [LARGE SCALE GENOMIC DNA]</scope>
    <source>
        <strain evidence="3">JCM 16925</strain>
    </source>
</reference>